<protein>
    <submittedName>
        <fullName evidence="1">Uncharacterized protein</fullName>
    </submittedName>
</protein>
<dbReference type="STRING" id="1838286.Verru16b_03452"/>
<dbReference type="EMBL" id="CP016094">
    <property type="protein sequence ID" value="AOS46348.1"/>
    <property type="molecule type" value="Genomic_DNA"/>
</dbReference>
<sequence length="52" mass="5585">MMAEKGRHGIKHAAGFCDNFRTDAVTGQQDDFCVHALDSLASAGWAAVRAYS</sequence>
<accession>A0A1D8AZM3</accession>
<dbReference type="AlphaFoldDB" id="A0A1D8AZM3"/>
<evidence type="ECO:0000313" key="1">
    <source>
        <dbReference type="EMBL" id="AOS46348.1"/>
    </source>
</evidence>
<organism evidence="1 2">
    <name type="scientific">Lacunisphaera limnophila</name>
    <dbReference type="NCBI Taxonomy" id="1838286"/>
    <lineage>
        <taxon>Bacteria</taxon>
        <taxon>Pseudomonadati</taxon>
        <taxon>Verrucomicrobiota</taxon>
        <taxon>Opitutia</taxon>
        <taxon>Opitutales</taxon>
        <taxon>Opitutaceae</taxon>
        <taxon>Lacunisphaera</taxon>
    </lineage>
</organism>
<reference evidence="1 2" key="1">
    <citation type="submission" date="2016-06" db="EMBL/GenBank/DDBJ databases">
        <title>Three novel species with peptidoglycan cell walls form the new genus Lacunisphaera gen. nov. in the family Opitutaceae of the verrucomicrobial subdivision 4.</title>
        <authorList>
            <person name="Rast P."/>
            <person name="Gloeckner I."/>
            <person name="Jogler M."/>
            <person name="Boedeker C."/>
            <person name="Jeske O."/>
            <person name="Wiegand S."/>
            <person name="Reinhardt R."/>
            <person name="Schumann P."/>
            <person name="Rohde M."/>
            <person name="Spring S."/>
            <person name="Gloeckner F.O."/>
            <person name="Jogler C."/>
        </authorList>
    </citation>
    <scope>NUCLEOTIDE SEQUENCE [LARGE SCALE GENOMIC DNA]</scope>
    <source>
        <strain evidence="1 2">IG16b</strain>
    </source>
</reference>
<dbReference type="Proteomes" id="UP000095228">
    <property type="component" value="Chromosome"/>
</dbReference>
<proteinExistence type="predicted"/>
<name>A0A1D8AZM3_9BACT</name>
<evidence type="ECO:0000313" key="2">
    <source>
        <dbReference type="Proteomes" id="UP000095228"/>
    </source>
</evidence>
<gene>
    <name evidence="1" type="ORF">Verru16b_03452</name>
</gene>
<keyword evidence="2" id="KW-1185">Reference proteome</keyword>
<dbReference type="KEGG" id="obg:Verru16b_03452"/>